<gene>
    <name evidence="3" type="ORF">SELMODRAFT_30966</name>
</gene>
<feature type="repeat" description="PPR" evidence="2">
    <location>
        <begin position="372"/>
        <end position="406"/>
    </location>
</feature>
<name>D8SJP7_SELML</name>
<dbReference type="GO" id="GO:0003723">
    <property type="term" value="F:RNA binding"/>
    <property type="evidence" value="ECO:0007669"/>
    <property type="project" value="InterPro"/>
</dbReference>
<dbReference type="HOGENOM" id="CLU_002706_15_10_1"/>
<dbReference type="NCBIfam" id="TIGR00756">
    <property type="entry name" value="PPR"/>
    <property type="match status" value="5"/>
</dbReference>
<dbReference type="KEGG" id="smo:SELMODRAFT_30966"/>
<evidence type="ECO:0000313" key="4">
    <source>
        <dbReference type="Proteomes" id="UP000001514"/>
    </source>
</evidence>
<dbReference type="AlphaFoldDB" id="D8SJP7"/>
<proteinExistence type="predicted"/>
<evidence type="ECO:0000313" key="3">
    <source>
        <dbReference type="EMBL" id="EFJ15399.1"/>
    </source>
</evidence>
<dbReference type="InterPro" id="IPR011990">
    <property type="entry name" value="TPR-like_helical_dom_sf"/>
</dbReference>
<feature type="repeat" description="PPR" evidence="2">
    <location>
        <begin position="65"/>
        <end position="99"/>
    </location>
</feature>
<dbReference type="InterPro" id="IPR046960">
    <property type="entry name" value="PPR_At4g14850-like_plant"/>
</dbReference>
<reference evidence="3 4" key="1">
    <citation type="journal article" date="2011" name="Science">
        <title>The Selaginella genome identifies genetic changes associated with the evolution of vascular plants.</title>
        <authorList>
            <person name="Banks J.A."/>
            <person name="Nishiyama T."/>
            <person name="Hasebe M."/>
            <person name="Bowman J.L."/>
            <person name="Gribskov M."/>
            <person name="dePamphilis C."/>
            <person name="Albert V.A."/>
            <person name="Aono N."/>
            <person name="Aoyama T."/>
            <person name="Ambrose B.A."/>
            <person name="Ashton N.W."/>
            <person name="Axtell M.J."/>
            <person name="Barker E."/>
            <person name="Barker M.S."/>
            <person name="Bennetzen J.L."/>
            <person name="Bonawitz N.D."/>
            <person name="Chapple C."/>
            <person name="Cheng C."/>
            <person name="Correa L.G."/>
            <person name="Dacre M."/>
            <person name="DeBarry J."/>
            <person name="Dreyer I."/>
            <person name="Elias M."/>
            <person name="Engstrom E.M."/>
            <person name="Estelle M."/>
            <person name="Feng L."/>
            <person name="Finet C."/>
            <person name="Floyd S.K."/>
            <person name="Frommer W.B."/>
            <person name="Fujita T."/>
            <person name="Gramzow L."/>
            <person name="Gutensohn M."/>
            <person name="Harholt J."/>
            <person name="Hattori M."/>
            <person name="Heyl A."/>
            <person name="Hirai T."/>
            <person name="Hiwatashi Y."/>
            <person name="Ishikawa M."/>
            <person name="Iwata M."/>
            <person name="Karol K.G."/>
            <person name="Koehler B."/>
            <person name="Kolukisaoglu U."/>
            <person name="Kubo M."/>
            <person name="Kurata T."/>
            <person name="Lalonde S."/>
            <person name="Li K."/>
            <person name="Li Y."/>
            <person name="Litt A."/>
            <person name="Lyons E."/>
            <person name="Manning G."/>
            <person name="Maruyama T."/>
            <person name="Michael T.P."/>
            <person name="Mikami K."/>
            <person name="Miyazaki S."/>
            <person name="Morinaga S."/>
            <person name="Murata T."/>
            <person name="Mueller-Roeber B."/>
            <person name="Nelson D.R."/>
            <person name="Obara M."/>
            <person name="Oguri Y."/>
            <person name="Olmstead R.G."/>
            <person name="Onodera N."/>
            <person name="Petersen B.L."/>
            <person name="Pils B."/>
            <person name="Prigge M."/>
            <person name="Rensing S.A."/>
            <person name="Riano-Pachon D.M."/>
            <person name="Roberts A.W."/>
            <person name="Sato Y."/>
            <person name="Scheller H.V."/>
            <person name="Schulz B."/>
            <person name="Schulz C."/>
            <person name="Shakirov E.V."/>
            <person name="Shibagaki N."/>
            <person name="Shinohara N."/>
            <person name="Shippen D.E."/>
            <person name="Soerensen I."/>
            <person name="Sotooka R."/>
            <person name="Sugimoto N."/>
            <person name="Sugita M."/>
            <person name="Sumikawa N."/>
            <person name="Tanurdzic M."/>
            <person name="Theissen G."/>
            <person name="Ulvskov P."/>
            <person name="Wakazuki S."/>
            <person name="Weng J.K."/>
            <person name="Willats W.W."/>
            <person name="Wipf D."/>
            <person name="Wolf P.G."/>
            <person name="Yang L."/>
            <person name="Zimmer A.D."/>
            <person name="Zhu Q."/>
            <person name="Mitros T."/>
            <person name="Hellsten U."/>
            <person name="Loque D."/>
            <person name="Otillar R."/>
            <person name="Salamov A."/>
            <person name="Schmutz J."/>
            <person name="Shapiro H."/>
            <person name="Lindquist E."/>
            <person name="Lucas S."/>
            <person name="Rokhsar D."/>
            <person name="Grigoriev I.V."/>
        </authorList>
    </citation>
    <scope>NUCLEOTIDE SEQUENCE [LARGE SCALE GENOMIC DNA]</scope>
</reference>
<evidence type="ECO:0000256" key="2">
    <source>
        <dbReference type="PROSITE-ProRule" id="PRU00708"/>
    </source>
</evidence>
<dbReference type="Gramene" id="EFJ15399">
    <property type="protein sequence ID" value="EFJ15399"/>
    <property type="gene ID" value="SELMODRAFT_30966"/>
</dbReference>
<dbReference type="PANTHER" id="PTHR47926">
    <property type="entry name" value="PENTATRICOPEPTIDE REPEAT-CONTAINING PROTEIN"/>
    <property type="match status" value="1"/>
</dbReference>
<keyword evidence="4" id="KW-1185">Reference proteome</keyword>
<dbReference type="Pfam" id="PF13812">
    <property type="entry name" value="PPR_3"/>
    <property type="match status" value="1"/>
</dbReference>
<dbReference type="InterPro" id="IPR002885">
    <property type="entry name" value="PPR_rpt"/>
</dbReference>
<feature type="repeat" description="PPR" evidence="2">
    <location>
        <begin position="240"/>
        <end position="274"/>
    </location>
</feature>
<feature type="repeat" description="PPR" evidence="2">
    <location>
        <begin position="480"/>
        <end position="514"/>
    </location>
</feature>
<organism evidence="4">
    <name type="scientific">Selaginella moellendorffii</name>
    <name type="common">Spikemoss</name>
    <dbReference type="NCBI Taxonomy" id="88036"/>
    <lineage>
        <taxon>Eukaryota</taxon>
        <taxon>Viridiplantae</taxon>
        <taxon>Streptophyta</taxon>
        <taxon>Embryophyta</taxon>
        <taxon>Tracheophyta</taxon>
        <taxon>Lycopodiopsida</taxon>
        <taxon>Selaginellales</taxon>
        <taxon>Selaginellaceae</taxon>
        <taxon>Selaginella</taxon>
    </lineage>
</organism>
<dbReference type="EMBL" id="GL377623">
    <property type="protein sequence ID" value="EFJ15399.1"/>
    <property type="molecule type" value="Genomic_DNA"/>
</dbReference>
<dbReference type="FunFam" id="1.25.40.10:FF:000158">
    <property type="entry name" value="pentatricopeptide repeat-containing protein At2g33680"/>
    <property type="match status" value="1"/>
</dbReference>
<dbReference type="PANTHER" id="PTHR47926:SF533">
    <property type="entry name" value="DYW DOMAIN-CONTAINING PROTEIN"/>
    <property type="match status" value="1"/>
</dbReference>
<dbReference type="PROSITE" id="PS51375">
    <property type="entry name" value="PPR"/>
    <property type="match status" value="5"/>
</dbReference>
<evidence type="ECO:0008006" key="5">
    <source>
        <dbReference type="Google" id="ProtNLM"/>
    </source>
</evidence>
<dbReference type="GO" id="GO:0048731">
    <property type="term" value="P:system development"/>
    <property type="evidence" value="ECO:0007669"/>
    <property type="project" value="UniProtKB-ARBA"/>
</dbReference>
<feature type="non-terminal residue" evidence="3">
    <location>
        <position position="629"/>
    </location>
</feature>
<dbReference type="Pfam" id="PF01535">
    <property type="entry name" value="PPR"/>
    <property type="match status" value="1"/>
</dbReference>
<dbReference type="eggNOG" id="KOG4197">
    <property type="taxonomic scope" value="Eukaryota"/>
</dbReference>
<evidence type="ECO:0000256" key="1">
    <source>
        <dbReference type="ARBA" id="ARBA00022737"/>
    </source>
</evidence>
<dbReference type="Pfam" id="PF13041">
    <property type="entry name" value="PPR_2"/>
    <property type="match status" value="3"/>
</dbReference>
<keyword evidence="1" id="KW-0677">Repeat</keyword>
<dbReference type="Proteomes" id="UP000001514">
    <property type="component" value="Unassembled WGS sequence"/>
</dbReference>
<dbReference type="Gene3D" id="1.25.40.10">
    <property type="entry name" value="Tetratricopeptide repeat domain"/>
    <property type="match status" value="5"/>
</dbReference>
<sequence>ARYADLIRQCRDSGALAQGKLLHARLARSLLDTHTFLGNLLVEMYGRCGSTADAAAAFDRIANRNVFSWTILIAAFARNGQSVPAMVAFQQMDLEGVRPNKVTFLAMVDACSGYGCPAQALDLHQRVLASIEFDLVLATAIISMLGKCGIIAAAEEEFLANLEEIESKRCVIAWNAMLAAYARNGCHRECLDLFQEIVELDQGLPDAATIASALSACCDPKFLDPGKAIHARAIADDRMDRSTVNSMINAFGKLGSLADARRIFDGMRNRSVVSWTAMIDAYARQGFHREALVLFEQMDFDQEIQPNDFTLSTILASCARVGEIAKIHARAQSIHGDLDLGAVVGSALIASYGDCGCVEESLRVFQEIKCKNTVTWNAMIEALAKNNQAGDAIHLLHTMDLEGVKASAATLAIAISACSQLGRIDQAREIHARAAAINLGDGDQREILGVAMINLYGRGGLLPDARRSFQDLAKSNTRASISSWNAIVAAIARAGDSRGVVEAFHSIHLEGLEPNQATFWQLLASCCHTGLLDEVWERFIYMREDHGVEQAKRHWSSVVDALARAGSMGDAADVARTMPFRPSTAVWKILLHACQIHGEGWGSAHGAAREASRLRPMDAVPYVLLANMY</sequence>
<feature type="repeat" description="PPR" evidence="2">
    <location>
        <begin position="170"/>
        <end position="204"/>
    </location>
</feature>
<dbReference type="InParanoid" id="D8SJP7"/>
<feature type="non-terminal residue" evidence="3">
    <location>
        <position position="1"/>
    </location>
</feature>
<dbReference type="GO" id="GO:0009451">
    <property type="term" value="P:RNA modification"/>
    <property type="evidence" value="ECO:0007669"/>
    <property type="project" value="InterPro"/>
</dbReference>
<accession>D8SJP7</accession>
<protein>
    <recommendedName>
        <fullName evidence="5">Pentacotripeptide-repeat region of PRORP domain-containing protein</fullName>
    </recommendedName>
</protein>